<dbReference type="Pfam" id="PF00083">
    <property type="entry name" value="Sugar_tr"/>
    <property type="match status" value="2"/>
</dbReference>
<dbReference type="SUPFAM" id="SSF103473">
    <property type="entry name" value="MFS general substrate transporter"/>
    <property type="match status" value="1"/>
</dbReference>
<name>A0ABQ8G183_9PEZI</name>
<dbReference type="PANTHER" id="PTHR48022:SF38">
    <property type="entry name" value="MAJOR FACILITATOR SUPERFAMILY (MFS) PROFILE DOMAIN-CONTAINING PROTEIN-RELATED"/>
    <property type="match status" value="1"/>
</dbReference>
<evidence type="ECO:0000256" key="2">
    <source>
        <dbReference type="ARBA" id="ARBA00022692"/>
    </source>
</evidence>
<comment type="subcellular location">
    <subcellularLocation>
        <location evidence="1">Membrane</location>
        <topology evidence="1">Multi-pass membrane protein</topology>
    </subcellularLocation>
</comment>
<reference evidence="7 8" key="1">
    <citation type="journal article" date="2021" name="Nat. Commun.">
        <title>Genetic determinants of endophytism in the Arabidopsis root mycobiome.</title>
        <authorList>
            <person name="Mesny F."/>
            <person name="Miyauchi S."/>
            <person name="Thiergart T."/>
            <person name="Pickel B."/>
            <person name="Atanasova L."/>
            <person name="Karlsson M."/>
            <person name="Huettel B."/>
            <person name="Barry K.W."/>
            <person name="Haridas S."/>
            <person name="Chen C."/>
            <person name="Bauer D."/>
            <person name="Andreopoulos W."/>
            <person name="Pangilinan J."/>
            <person name="LaButti K."/>
            <person name="Riley R."/>
            <person name="Lipzen A."/>
            <person name="Clum A."/>
            <person name="Drula E."/>
            <person name="Henrissat B."/>
            <person name="Kohler A."/>
            <person name="Grigoriev I.V."/>
            <person name="Martin F.M."/>
            <person name="Hacquard S."/>
        </authorList>
    </citation>
    <scope>NUCLEOTIDE SEQUENCE [LARGE SCALE GENOMIC DNA]</scope>
    <source>
        <strain evidence="7 8">MPI-SDFR-AT-0080</strain>
    </source>
</reference>
<feature type="transmembrane region" description="Helical" evidence="6">
    <location>
        <begin position="290"/>
        <end position="309"/>
    </location>
</feature>
<evidence type="ECO:0000256" key="4">
    <source>
        <dbReference type="ARBA" id="ARBA00023136"/>
    </source>
</evidence>
<dbReference type="Gene3D" id="1.20.1250.20">
    <property type="entry name" value="MFS general substrate transporter like domains"/>
    <property type="match status" value="2"/>
</dbReference>
<evidence type="ECO:0000313" key="7">
    <source>
        <dbReference type="EMBL" id="KAH7036339.1"/>
    </source>
</evidence>
<keyword evidence="4 6" id="KW-0472">Membrane</keyword>
<sequence>MDHDICRGGKLIPNTLNLLVVIAAALGSTCCSYGMSVISSTIGQHSFFGDMHLAAPGEPGYGHTAELIGAFNGVNSAGSLLATLFTARTCDRYGRLTSMQWGCITSILRAALCGWQDSSLGGGVGMLIACVPMYQAEVSTPESRGFMVSMHGVMFASGYSLSAWIGFGCYFMSAAGNPSSFARRFPLAFQAAPAIILLALAPWLPFSPRWLLAAGSPDEALSVIKRLHRTKGDAHSTVAGREFYQMKKQLELDHQVRAATDSGPFAIFKTKPNRRRAYVGSILVSMNHDYMPLLLSALWVTLSFPGNIFTARRLTFIDASQYFYVAEIFPTHIRGQGVAISMVGLYLGAIVLLCAGPVALEEITWRFFIVLVVPMALHFLNVFFLFPETKQRSLGDINAAFGEQVAVHYYEATAEEELQYARAMEESEGGGREGKGDVTRVEKV</sequence>
<dbReference type="Proteomes" id="UP000774617">
    <property type="component" value="Unassembled WGS sequence"/>
</dbReference>
<evidence type="ECO:0000256" key="5">
    <source>
        <dbReference type="SAM" id="MobiDB-lite"/>
    </source>
</evidence>
<feature type="region of interest" description="Disordered" evidence="5">
    <location>
        <begin position="424"/>
        <end position="444"/>
    </location>
</feature>
<dbReference type="InterPro" id="IPR005828">
    <property type="entry name" value="MFS_sugar_transport-like"/>
</dbReference>
<keyword evidence="3 6" id="KW-1133">Transmembrane helix</keyword>
<gene>
    <name evidence="7" type="ORF">B0J12DRAFT_721410</name>
</gene>
<dbReference type="InterPro" id="IPR036259">
    <property type="entry name" value="MFS_trans_sf"/>
</dbReference>
<proteinExistence type="predicted"/>
<dbReference type="EMBL" id="JAGTJR010000036">
    <property type="protein sequence ID" value="KAH7036339.1"/>
    <property type="molecule type" value="Genomic_DNA"/>
</dbReference>
<evidence type="ECO:0000256" key="6">
    <source>
        <dbReference type="SAM" id="Phobius"/>
    </source>
</evidence>
<keyword evidence="2 6" id="KW-0812">Transmembrane</keyword>
<feature type="transmembrane region" description="Helical" evidence="6">
    <location>
        <begin position="338"/>
        <end position="359"/>
    </location>
</feature>
<evidence type="ECO:0000313" key="8">
    <source>
        <dbReference type="Proteomes" id="UP000774617"/>
    </source>
</evidence>
<dbReference type="PANTHER" id="PTHR48022">
    <property type="entry name" value="PLASTIDIC GLUCOSE TRANSPORTER 4"/>
    <property type="match status" value="1"/>
</dbReference>
<feature type="transmembrane region" description="Helical" evidence="6">
    <location>
        <begin position="185"/>
        <end position="204"/>
    </location>
</feature>
<keyword evidence="8" id="KW-1185">Reference proteome</keyword>
<protein>
    <submittedName>
        <fullName evidence="7">Sugar porter family MFS transporter</fullName>
    </submittedName>
</protein>
<organism evidence="7 8">
    <name type="scientific">Macrophomina phaseolina</name>
    <dbReference type="NCBI Taxonomy" id="35725"/>
    <lineage>
        <taxon>Eukaryota</taxon>
        <taxon>Fungi</taxon>
        <taxon>Dikarya</taxon>
        <taxon>Ascomycota</taxon>
        <taxon>Pezizomycotina</taxon>
        <taxon>Dothideomycetes</taxon>
        <taxon>Dothideomycetes incertae sedis</taxon>
        <taxon>Botryosphaeriales</taxon>
        <taxon>Botryosphaeriaceae</taxon>
        <taxon>Macrophomina</taxon>
    </lineage>
</organism>
<comment type="caution">
    <text evidence="7">The sequence shown here is derived from an EMBL/GenBank/DDBJ whole genome shotgun (WGS) entry which is preliminary data.</text>
</comment>
<accession>A0ABQ8G183</accession>
<evidence type="ECO:0000256" key="1">
    <source>
        <dbReference type="ARBA" id="ARBA00004141"/>
    </source>
</evidence>
<feature type="transmembrane region" description="Helical" evidence="6">
    <location>
        <begin position="365"/>
        <end position="386"/>
    </location>
</feature>
<evidence type="ECO:0000256" key="3">
    <source>
        <dbReference type="ARBA" id="ARBA00022989"/>
    </source>
</evidence>
<dbReference type="InterPro" id="IPR050360">
    <property type="entry name" value="MFS_Sugar_Transporters"/>
</dbReference>
<feature type="transmembrane region" description="Helical" evidence="6">
    <location>
        <begin position="16"/>
        <end position="38"/>
    </location>
</feature>
<feature type="transmembrane region" description="Helical" evidence="6">
    <location>
        <begin position="153"/>
        <end position="173"/>
    </location>
</feature>